<proteinExistence type="inferred from homology"/>
<keyword evidence="8" id="KW-0061">Asparagine biosynthesis</keyword>
<evidence type="ECO:0000256" key="6">
    <source>
        <dbReference type="ARBA" id="ARBA00022962"/>
    </source>
</evidence>
<dbReference type="GO" id="GO:0006529">
    <property type="term" value="P:asparagine biosynthetic process"/>
    <property type="evidence" value="ECO:0007669"/>
    <property type="project" value="UniProtKB-KW"/>
</dbReference>
<feature type="site" description="Important for beta-aspartyl-AMP intermediate formation" evidence="10">
    <location>
        <position position="356"/>
    </location>
</feature>
<evidence type="ECO:0000256" key="10">
    <source>
        <dbReference type="PIRSR" id="PIRSR001589-3"/>
    </source>
</evidence>
<comment type="pathway">
    <text evidence="1">Amino-acid biosynthesis; L-asparagine biosynthesis; L-asparagine from L-aspartate (L-Gln route): step 1/1.</text>
</comment>
<dbReference type="CDD" id="cd00712">
    <property type="entry name" value="AsnB"/>
    <property type="match status" value="1"/>
</dbReference>
<gene>
    <name evidence="12" type="primary">asnB</name>
    <name evidence="12" type="ORF">NNL22_06175</name>
</gene>
<dbReference type="EC" id="6.3.5.4" evidence="3"/>
<dbReference type="Pfam" id="PF00733">
    <property type="entry name" value="Asn_synthase"/>
    <property type="match status" value="1"/>
</dbReference>
<evidence type="ECO:0000256" key="1">
    <source>
        <dbReference type="ARBA" id="ARBA00005187"/>
    </source>
</evidence>
<comment type="catalytic activity">
    <reaction evidence="7">
        <text>L-aspartate + L-glutamine + ATP + H2O = L-asparagine + L-glutamate + AMP + diphosphate + H(+)</text>
        <dbReference type="Rhea" id="RHEA:12228"/>
        <dbReference type="ChEBI" id="CHEBI:15377"/>
        <dbReference type="ChEBI" id="CHEBI:15378"/>
        <dbReference type="ChEBI" id="CHEBI:29985"/>
        <dbReference type="ChEBI" id="CHEBI:29991"/>
        <dbReference type="ChEBI" id="CHEBI:30616"/>
        <dbReference type="ChEBI" id="CHEBI:33019"/>
        <dbReference type="ChEBI" id="CHEBI:58048"/>
        <dbReference type="ChEBI" id="CHEBI:58359"/>
        <dbReference type="ChEBI" id="CHEBI:456215"/>
        <dbReference type="EC" id="6.3.5.4"/>
    </reaction>
</comment>
<keyword evidence="6 8" id="KW-0315">Glutamine amidotransferase</keyword>
<evidence type="ECO:0000313" key="13">
    <source>
        <dbReference type="Proteomes" id="UP001164472"/>
    </source>
</evidence>
<dbReference type="PANTHER" id="PTHR43284:SF1">
    <property type="entry name" value="ASPARAGINE SYNTHETASE"/>
    <property type="match status" value="1"/>
</dbReference>
<name>A0A9E8KKH5_9ALTE</name>
<dbReference type="GO" id="GO:0005524">
    <property type="term" value="F:ATP binding"/>
    <property type="evidence" value="ECO:0007669"/>
    <property type="project" value="UniProtKB-KW"/>
</dbReference>
<keyword evidence="4 9" id="KW-0547">Nucleotide-binding</keyword>
<dbReference type="AlphaFoldDB" id="A0A9E8KKH5"/>
<feature type="domain" description="Glutamine amidotransferase type-2" evidence="11">
    <location>
        <begin position="2"/>
        <end position="209"/>
    </location>
</feature>
<evidence type="ECO:0000256" key="7">
    <source>
        <dbReference type="ARBA" id="ARBA00048741"/>
    </source>
</evidence>
<dbReference type="GO" id="GO:0005829">
    <property type="term" value="C:cytosol"/>
    <property type="evidence" value="ECO:0007669"/>
    <property type="project" value="TreeGrafter"/>
</dbReference>
<evidence type="ECO:0000256" key="3">
    <source>
        <dbReference type="ARBA" id="ARBA00012737"/>
    </source>
</evidence>
<evidence type="ECO:0000313" key="12">
    <source>
        <dbReference type="EMBL" id="UZW76161.1"/>
    </source>
</evidence>
<dbReference type="InterPro" id="IPR006426">
    <property type="entry name" value="Asn_synth_AEB"/>
</dbReference>
<dbReference type="PROSITE" id="PS51278">
    <property type="entry name" value="GATASE_TYPE_2"/>
    <property type="match status" value="1"/>
</dbReference>
<evidence type="ECO:0000256" key="2">
    <source>
        <dbReference type="ARBA" id="ARBA00005752"/>
    </source>
</evidence>
<comment type="similarity">
    <text evidence="2">Belongs to the asparagine synthetase family.</text>
</comment>
<dbReference type="InterPro" id="IPR033738">
    <property type="entry name" value="AsnB_N"/>
</dbReference>
<dbReference type="PANTHER" id="PTHR43284">
    <property type="entry name" value="ASPARAGINE SYNTHETASE (GLUTAMINE-HYDROLYZING)"/>
    <property type="match status" value="1"/>
</dbReference>
<dbReference type="InterPro" id="IPR051786">
    <property type="entry name" value="ASN_synthetase/amidase"/>
</dbReference>
<dbReference type="Gene3D" id="3.60.20.10">
    <property type="entry name" value="Glutamine Phosphoribosylpyrophosphate, subunit 1, domain 1"/>
    <property type="match status" value="1"/>
</dbReference>
<evidence type="ECO:0000256" key="5">
    <source>
        <dbReference type="ARBA" id="ARBA00022840"/>
    </source>
</evidence>
<keyword evidence="8" id="KW-0028">Amino-acid biosynthesis</keyword>
<dbReference type="KEGG" id="asem:NNL22_06175"/>
<dbReference type="GO" id="GO:0004066">
    <property type="term" value="F:asparagine synthase (glutamine-hydrolyzing) activity"/>
    <property type="evidence" value="ECO:0007669"/>
    <property type="project" value="UniProtKB-EC"/>
</dbReference>
<keyword evidence="13" id="KW-1185">Reference proteome</keyword>
<dbReference type="NCBIfam" id="TIGR01536">
    <property type="entry name" value="asn_synth_AEB"/>
    <property type="match status" value="1"/>
</dbReference>
<protein>
    <recommendedName>
        <fullName evidence="3">asparagine synthase (glutamine-hydrolyzing)</fullName>
        <ecNumber evidence="3">6.3.5.4</ecNumber>
    </recommendedName>
</protein>
<reference evidence="12" key="1">
    <citation type="submission" date="2022-07" db="EMBL/GenBank/DDBJ databases">
        <title>Alkalimarinus sp. nov., isolated from gut of a Alitta virens.</title>
        <authorList>
            <person name="Yang A.I."/>
            <person name="Shin N.-R."/>
        </authorList>
    </citation>
    <scope>NUCLEOTIDE SEQUENCE</scope>
    <source>
        <strain evidence="12">FA028</strain>
    </source>
</reference>
<dbReference type="Pfam" id="PF13537">
    <property type="entry name" value="GATase_7"/>
    <property type="match status" value="1"/>
</dbReference>
<dbReference type="InterPro" id="IPR014729">
    <property type="entry name" value="Rossmann-like_a/b/a_fold"/>
</dbReference>
<dbReference type="InterPro" id="IPR017932">
    <property type="entry name" value="GATase_2_dom"/>
</dbReference>
<dbReference type="InterPro" id="IPR029055">
    <property type="entry name" value="Ntn_hydrolases_N"/>
</dbReference>
<dbReference type="EMBL" id="CP101527">
    <property type="protein sequence ID" value="UZW76161.1"/>
    <property type="molecule type" value="Genomic_DNA"/>
</dbReference>
<evidence type="ECO:0000256" key="4">
    <source>
        <dbReference type="ARBA" id="ARBA00022741"/>
    </source>
</evidence>
<dbReference type="SUPFAM" id="SSF52402">
    <property type="entry name" value="Adenine nucleotide alpha hydrolases-like"/>
    <property type="match status" value="1"/>
</dbReference>
<keyword evidence="5 9" id="KW-0067">ATP-binding</keyword>
<dbReference type="Proteomes" id="UP001164472">
    <property type="component" value="Chromosome"/>
</dbReference>
<feature type="active site" description="For GATase activity" evidence="8">
    <location>
        <position position="2"/>
    </location>
</feature>
<dbReference type="SUPFAM" id="SSF56235">
    <property type="entry name" value="N-terminal nucleophile aminohydrolases (Ntn hydrolases)"/>
    <property type="match status" value="1"/>
</dbReference>
<feature type="binding site" evidence="9">
    <location>
        <position position="95"/>
    </location>
    <ligand>
        <name>L-glutamine</name>
        <dbReference type="ChEBI" id="CHEBI:58359"/>
    </ligand>
</feature>
<dbReference type="PIRSF" id="PIRSF001589">
    <property type="entry name" value="Asn_synthetase_glu-h"/>
    <property type="match status" value="1"/>
</dbReference>
<accession>A0A9E8KKH5</accession>
<dbReference type="Gene3D" id="3.40.50.620">
    <property type="entry name" value="HUPs"/>
    <property type="match status" value="1"/>
</dbReference>
<dbReference type="InterPro" id="IPR001962">
    <property type="entry name" value="Asn_synthase"/>
</dbReference>
<sequence length="601" mass="67348">MCGIAGIVSPRIGSLQGNLEKMRDAILERGPDGSGIKVYGTCGLVHTRLSIVDIAGGSQPMTTHDNRYTITFNGELYGYKDLKRSLDYPFKTDSDTEVVLALYVKHGASMLKFINGMFAFAIWDNKEKTLFCARDRFGEKPFYYAINQQREFSFSSSSRSLLESGIPTTNINSKAIGHFLQKLYVHPSESIYQDINTLQAGQYLIYTDSKLTVKSYWTMPSTDETVGLSEASEKLTYLLYESVKKQLVADVPLGAFLSGGLDSSTIVASAAKLCPQLTTLTYRMGGGLDEGDYARLVANQYQTNHIEMFDESYHLPDLMLKMAEVYDEPFADSSNIPTYLICKEARKHCKVVLTGDGADELFGGYTGRYRPLVYMNAVNNSSQVSKLAQFIAVKLINKIRPSQQLWQRSLGLQYSLTGKTVTDALDASYNFFSGSELSAFGFNKRTFEYPLALEGNVNDGLKIDASNYMPGDILVKTDKASMAHGLELRSPFLDKELAEFVISLPSNLKIDHERDKILLRNTYEHLWPKKVQGRSKQGFGSPVEKWLKSDEIKSMAHNYLANDKKIHSYVPSGLIDKYKNQSSYQTWALLNLSIWLEQASL</sequence>
<evidence type="ECO:0000259" key="11">
    <source>
        <dbReference type="PROSITE" id="PS51278"/>
    </source>
</evidence>
<keyword evidence="12" id="KW-0436">Ligase</keyword>
<organism evidence="12 13">
    <name type="scientific">Alkalimarinus sediminis</name>
    <dbReference type="NCBI Taxonomy" id="1632866"/>
    <lineage>
        <taxon>Bacteria</taxon>
        <taxon>Pseudomonadati</taxon>
        <taxon>Pseudomonadota</taxon>
        <taxon>Gammaproteobacteria</taxon>
        <taxon>Alteromonadales</taxon>
        <taxon>Alteromonadaceae</taxon>
        <taxon>Alkalimarinus</taxon>
    </lineage>
</organism>
<evidence type="ECO:0000256" key="8">
    <source>
        <dbReference type="PIRSR" id="PIRSR001589-1"/>
    </source>
</evidence>
<dbReference type="RefSeq" id="WP_251811977.1">
    <property type="nucleotide sequence ID" value="NZ_CP101527.1"/>
</dbReference>
<evidence type="ECO:0000256" key="9">
    <source>
        <dbReference type="PIRSR" id="PIRSR001589-2"/>
    </source>
</evidence>
<dbReference type="CDD" id="cd01991">
    <property type="entry name" value="Asn_synthase_B_C"/>
    <property type="match status" value="1"/>
</dbReference>